<reference evidence="9" key="1">
    <citation type="submission" date="2020-06" db="EMBL/GenBank/DDBJ databases">
        <title>Insight into the genomes of haloalkaliphilic bacilli from Kenyan soda lakes.</title>
        <authorList>
            <person name="Mwirichia R."/>
            <person name="Villamizar G.C."/>
            <person name="Poehlein A."/>
            <person name="Mugweru J."/>
            <person name="Kipnyargis A."/>
            <person name="Kiplimo D."/>
            <person name="Orwa P."/>
            <person name="Daniel R."/>
        </authorList>
    </citation>
    <scope>NUCLEOTIDE SEQUENCE</scope>
    <source>
        <strain evidence="9">B1096_S55</strain>
    </source>
</reference>
<evidence type="ECO:0000256" key="6">
    <source>
        <dbReference type="HAMAP-Rule" id="MF_02206"/>
    </source>
</evidence>
<organism evidence="9 10">
    <name type="scientific">Salipaludibacillus agaradhaerens</name>
    <name type="common">Bacillus agaradhaerens</name>
    <dbReference type="NCBI Taxonomy" id="76935"/>
    <lineage>
        <taxon>Bacteria</taxon>
        <taxon>Bacillati</taxon>
        <taxon>Bacillota</taxon>
        <taxon>Bacilli</taxon>
        <taxon>Bacillales</taxon>
        <taxon>Bacillaceae</taxon>
    </lineage>
</organism>
<feature type="domain" description="Helicase ATP-binding" evidence="8">
    <location>
        <begin position="253"/>
        <end position="517"/>
    </location>
</feature>
<dbReference type="SUPFAM" id="SSF53098">
    <property type="entry name" value="Ribonuclease H-like"/>
    <property type="match status" value="1"/>
</dbReference>
<dbReference type="InterPro" id="IPR014013">
    <property type="entry name" value="Helic_SF1/SF2_ATP-bd_DinG/Rad3"/>
</dbReference>
<dbReference type="GO" id="GO:0008408">
    <property type="term" value="F:3'-5' exonuclease activity"/>
    <property type="evidence" value="ECO:0007669"/>
    <property type="project" value="UniProtKB-UniRule"/>
</dbReference>
<dbReference type="GO" id="GO:0016818">
    <property type="term" value="F:hydrolase activity, acting on acid anhydrides, in phosphorus-containing anhydrides"/>
    <property type="evidence" value="ECO:0007669"/>
    <property type="project" value="InterPro"/>
</dbReference>
<dbReference type="Pfam" id="PF13307">
    <property type="entry name" value="Helicase_C_2"/>
    <property type="match status" value="1"/>
</dbReference>
<dbReference type="PANTHER" id="PTHR11472">
    <property type="entry name" value="DNA REPAIR DEAD HELICASE RAD3/XP-D SUBFAMILY MEMBER"/>
    <property type="match status" value="1"/>
</dbReference>
<keyword evidence="9" id="KW-0347">Helicase</keyword>
<dbReference type="EC" id="3.1.-.-" evidence="6 7"/>
<evidence type="ECO:0000313" key="10">
    <source>
        <dbReference type="Proteomes" id="UP001057753"/>
    </source>
</evidence>
<dbReference type="RefSeq" id="WP_257821080.1">
    <property type="nucleotide sequence ID" value="NZ_JABXYM010000001.1"/>
</dbReference>
<comment type="caution">
    <text evidence="9">The sequence shown here is derived from an EMBL/GenBank/DDBJ whole genome shotgun (WGS) entry which is preliminary data.</text>
</comment>
<feature type="short sequence motif" description="DEAH box" evidence="6">
    <location>
        <begin position="468"/>
        <end position="471"/>
    </location>
</feature>
<comment type="function">
    <text evidence="6 7">3'-5' exonuclease.</text>
</comment>
<keyword evidence="1 6" id="KW-0540">Nuclease</keyword>
<dbReference type="InterPro" id="IPR006935">
    <property type="entry name" value="Helicase/UvrB_N"/>
</dbReference>
<dbReference type="Proteomes" id="UP001057753">
    <property type="component" value="Unassembled WGS sequence"/>
</dbReference>
<keyword evidence="5 6" id="KW-0067">ATP-binding</keyword>
<dbReference type="GO" id="GO:0005524">
    <property type="term" value="F:ATP binding"/>
    <property type="evidence" value="ECO:0007669"/>
    <property type="project" value="UniProtKB-UniRule"/>
</dbReference>
<evidence type="ECO:0000256" key="7">
    <source>
        <dbReference type="RuleBase" id="RU364106"/>
    </source>
</evidence>
<dbReference type="Gene3D" id="3.30.420.10">
    <property type="entry name" value="Ribonuclease H-like superfamily/Ribonuclease H"/>
    <property type="match status" value="1"/>
</dbReference>
<dbReference type="HAMAP" id="MF_02206">
    <property type="entry name" value="DinG_exonucl"/>
    <property type="match status" value="1"/>
</dbReference>
<dbReference type="PROSITE" id="PS51193">
    <property type="entry name" value="HELICASE_ATP_BIND_2"/>
    <property type="match status" value="1"/>
</dbReference>
<dbReference type="EMBL" id="JABXYM010000001">
    <property type="protein sequence ID" value="MCR6096483.1"/>
    <property type="molecule type" value="Genomic_DNA"/>
</dbReference>
<dbReference type="GO" id="GO:0003887">
    <property type="term" value="F:DNA-directed DNA polymerase activity"/>
    <property type="evidence" value="ECO:0007669"/>
    <property type="project" value="InterPro"/>
</dbReference>
<evidence type="ECO:0000256" key="1">
    <source>
        <dbReference type="ARBA" id="ARBA00022722"/>
    </source>
</evidence>
<dbReference type="InterPro" id="IPR006555">
    <property type="entry name" value="ATP-dep_Helicase_C"/>
</dbReference>
<dbReference type="InterPro" id="IPR006054">
    <property type="entry name" value="DnaQ"/>
</dbReference>
<dbReference type="CDD" id="cd06127">
    <property type="entry name" value="DEDDh"/>
    <property type="match status" value="1"/>
</dbReference>
<keyword evidence="2 6" id="KW-0547">Nucleotide-binding</keyword>
<dbReference type="Pfam" id="PF04851">
    <property type="entry name" value="ResIII"/>
    <property type="match status" value="1"/>
</dbReference>
<evidence type="ECO:0000313" key="9">
    <source>
        <dbReference type="EMBL" id="MCR6096483.1"/>
    </source>
</evidence>
<dbReference type="SMART" id="SM00479">
    <property type="entry name" value="EXOIII"/>
    <property type="match status" value="1"/>
</dbReference>
<keyword evidence="4 6" id="KW-0269">Exonuclease</keyword>
<sequence length="951" mass="108734">MTRFVVLDVETTGVAFSKGDRIIQLAYAVVENGEITDNYATYLNPDRAIPPFIKTLTNITDEHVVHAPTFDSIAPTLLQALEGAYFVAHNVEFDLNFINDELIHAGYTPFQGPLLDTVELARIAFPTEDSFRLSELSERFDMAHTTPHRADSDANATALLLMEIFQTFETLPLLTLQQLEKLTPALKSDLGAWLSELIAKKTGHPHFTEEIDTYRGLAFKKQRLIDEEEDVETSEVVPTVDTLLHQTLMNDMSMADKMPAYELREGQIDMIRFIDKVFKEDSIGLIEAGTGTGKTLGYLIPAAIFAKRSNEQVVISTETIQLQDQLLKNELSTLKKVLPFSIKTALLKGRGHYLCLQKFENLLHKDPMPSYDRTLSKAQILVWLTMTDSGDVEELNLASGNTRFWYEIASDAKSCANPSCPWFTRCYYQRAKKKAKQADLIITNHSLLFTDMVADHQVIPKYATLIVDEAHHLEETATRQLGEKLDYLTITQVLNDVTSRDKVEWLPEAIMKLAPEYMQEKAENITRVSTDFKQEWNDLFIQMNHYVTRGTAGKNETGRLSKIIELSDQKWLNVRETAARCEHLFKALLITIHDIIQKIDDEFEQDEVHPTNEQRREREWLHSILYQIESQYMAFNHLILQPQENDVYWLEVETRGPKQSISIQSSPITVADRLADDFFTHKKRIILTSATLTVNNKFNYMIQRLGLEDFPVKTKQVASPFSWSDQVALMVPEDMPLIQDAGEEAYIEAAALQIYRTAQVTKGKMLVLFTSYDMLKRTYAHLKDMLDDSFMIVAQGIHTKSRSKLTKNFQQFEQSILLGTSSFWEGVDIPGSDLSCILMARLPFSPPNDPVFKKRSDSLKEQGDSPFMKLALPQAVIRFKQGFGRLIRRSTDKGVVIVLDRRLVTTRYGKSFINSLPKEIPFIQESMDVLEDHMTDWFNDLQENENRSENT</sequence>
<dbReference type="SMART" id="SM00487">
    <property type="entry name" value="DEXDc"/>
    <property type="match status" value="1"/>
</dbReference>
<dbReference type="NCBIfam" id="NF005981">
    <property type="entry name" value="PRK08074.1"/>
    <property type="match status" value="1"/>
</dbReference>
<dbReference type="SUPFAM" id="SSF52540">
    <property type="entry name" value="P-loop containing nucleoside triphosphate hydrolases"/>
    <property type="match status" value="1"/>
</dbReference>
<dbReference type="PANTHER" id="PTHR11472:SF34">
    <property type="entry name" value="REGULATOR OF TELOMERE ELONGATION HELICASE 1"/>
    <property type="match status" value="1"/>
</dbReference>
<evidence type="ECO:0000256" key="2">
    <source>
        <dbReference type="ARBA" id="ARBA00022741"/>
    </source>
</evidence>
<dbReference type="GO" id="GO:0003677">
    <property type="term" value="F:DNA binding"/>
    <property type="evidence" value="ECO:0007669"/>
    <property type="project" value="InterPro"/>
</dbReference>
<dbReference type="GO" id="GO:0003678">
    <property type="term" value="F:DNA helicase activity"/>
    <property type="evidence" value="ECO:0007669"/>
    <property type="project" value="TreeGrafter"/>
</dbReference>
<keyword evidence="3 6" id="KW-0378">Hydrolase</keyword>
<gene>
    <name evidence="6 7 9" type="primary">dinG</name>
    <name evidence="9" type="ORF">HXA33_07945</name>
</gene>
<dbReference type="FunFam" id="3.30.420.10:FF:000045">
    <property type="entry name" value="3'-5' exonuclease DinG"/>
    <property type="match status" value="1"/>
</dbReference>
<evidence type="ECO:0000256" key="5">
    <source>
        <dbReference type="ARBA" id="ARBA00022840"/>
    </source>
</evidence>
<dbReference type="InterPro" id="IPR036397">
    <property type="entry name" value="RNaseH_sf"/>
</dbReference>
<dbReference type="NCBIfam" id="TIGR00573">
    <property type="entry name" value="dnaq"/>
    <property type="match status" value="1"/>
</dbReference>
<proteinExistence type="inferred from homology"/>
<keyword evidence="10" id="KW-1185">Reference proteome</keyword>
<accession>A0A9Q4FZ65</accession>
<dbReference type="AlphaFoldDB" id="A0A9Q4FZ65"/>
<protein>
    <recommendedName>
        <fullName evidence="6 7">3'-5' exonuclease DinG</fullName>
        <ecNumber evidence="6 7">3.1.-.-</ecNumber>
    </recommendedName>
</protein>
<evidence type="ECO:0000256" key="4">
    <source>
        <dbReference type="ARBA" id="ARBA00022839"/>
    </source>
</evidence>
<dbReference type="InterPro" id="IPR014001">
    <property type="entry name" value="Helicase_ATP-bd"/>
</dbReference>
<dbReference type="InterPro" id="IPR045028">
    <property type="entry name" value="DinG/Rad3-like"/>
</dbReference>
<dbReference type="InterPro" id="IPR013520">
    <property type="entry name" value="Ribonucl_H"/>
</dbReference>
<dbReference type="FunFam" id="3.40.50.300:FF:000437">
    <property type="entry name" value="ATP-dependent DNA helicase DinG"/>
    <property type="match status" value="1"/>
</dbReference>
<comment type="similarity">
    <text evidence="6 7">Belongs to the helicase family. DinG subfamily. Type 2 sub-subfamily.</text>
</comment>
<dbReference type="InterPro" id="IPR006310">
    <property type="entry name" value="DinG"/>
</dbReference>
<dbReference type="Pfam" id="PF00929">
    <property type="entry name" value="RNase_T"/>
    <property type="match status" value="1"/>
</dbReference>
<dbReference type="Gene3D" id="3.40.50.300">
    <property type="entry name" value="P-loop containing nucleotide triphosphate hydrolases"/>
    <property type="match status" value="2"/>
</dbReference>
<dbReference type="InterPro" id="IPR012337">
    <property type="entry name" value="RNaseH-like_sf"/>
</dbReference>
<dbReference type="GO" id="GO:0006260">
    <property type="term" value="P:DNA replication"/>
    <property type="evidence" value="ECO:0007669"/>
    <property type="project" value="InterPro"/>
</dbReference>
<name>A0A9Q4FZ65_SALAG</name>
<feature type="binding site" evidence="6">
    <location>
        <begin position="288"/>
        <end position="295"/>
    </location>
    <ligand>
        <name>ATP</name>
        <dbReference type="ChEBI" id="CHEBI:30616"/>
    </ligand>
</feature>
<dbReference type="InterPro" id="IPR027417">
    <property type="entry name" value="P-loop_NTPase"/>
</dbReference>
<dbReference type="NCBIfam" id="TIGR01407">
    <property type="entry name" value="dinG_rel"/>
    <property type="match status" value="1"/>
</dbReference>
<dbReference type="SMART" id="SM00491">
    <property type="entry name" value="HELICc2"/>
    <property type="match status" value="1"/>
</dbReference>
<evidence type="ECO:0000259" key="8">
    <source>
        <dbReference type="PROSITE" id="PS51193"/>
    </source>
</evidence>
<evidence type="ECO:0000256" key="3">
    <source>
        <dbReference type="ARBA" id="ARBA00022801"/>
    </source>
</evidence>